<evidence type="ECO:0000313" key="2">
    <source>
        <dbReference type="EMBL" id="QCT69827.1"/>
    </source>
</evidence>
<dbReference type="Gene3D" id="3.30.1180.10">
    <property type="match status" value="1"/>
</dbReference>
<organism evidence="2 3">
    <name type="scientific">Eubacterium maltosivorans</name>
    <dbReference type="NCBI Taxonomy" id="2041044"/>
    <lineage>
        <taxon>Bacteria</taxon>
        <taxon>Bacillati</taxon>
        <taxon>Bacillota</taxon>
        <taxon>Clostridia</taxon>
        <taxon>Eubacteriales</taxon>
        <taxon>Eubacteriaceae</taxon>
        <taxon>Eubacterium</taxon>
    </lineage>
</organism>
<dbReference type="PROSITE" id="PS51482">
    <property type="entry name" value="DEGV"/>
    <property type="match status" value="1"/>
</dbReference>
<dbReference type="SUPFAM" id="SSF82549">
    <property type="entry name" value="DAK1/DegV-like"/>
    <property type="match status" value="1"/>
</dbReference>
<reference evidence="2 3" key="1">
    <citation type="submission" date="2018-05" db="EMBL/GenBank/DDBJ databases">
        <title>Genome comparison of Eubacterium sp.</title>
        <authorList>
            <person name="Feng Y."/>
            <person name="Sanchez-Andrea I."/>
            <person name="Stams A.J.M."/>
            <person name="De Vos W.M."/>
        </authorList>
    </citation>
    <scope>NUCLEOTIDE SEQUENCE [LARGE SCALE GENOMIC DNA]</scope>
    <source>
        <strain evidence="2 3">YI</strain>
    </source>
</reference>
<dbReference type="RefSeq" id="WP_096919319.1">
    <property type="nucleotide sequence ID" value="NZ_CP029487.1"/>
</dbReference>
<proteinExistence type="predicted"/>
<dbReference type="InterPro" id="IPR050270">
    <property type="entry name" value="DegV_domain_contain"/>
</dbReference>
<protein>
    <submittedName>
        <fullName evidence="2">DegV family protein</fullName>
    </submittedName>
</protein>
<dbReference type="PANTHER" id="PTHR33434:SF2">
    <property type="entry name" value="FATTY ACID-BINDING PROTEIN TM_1468"/>
    <property type="match status" value="1"/>
</dbReference>
<dbReference type="Pfam" id="PF02645">
    <property type="entry name" value="DegV"/>
    <property type="match status" value="1"/>
</dbReference>
<dbReference type="KEGG" id="emt:CPZ25_000415"/>
<evidence type="ECO:0000313" key="3">
    <source>
        <dbReference type="Proteomes" id="UP000218387"/>
    </source>
</evidence>
<accession>A0A4P9C3F9</accession>
<evidence type="ECO:0000256" key="1">
    <source>
        <dbReference type="ARBA" id="ARBA00023121"/>
    </source>
</evidence>
<dbReference type="NCBIfam" id="TIGR00762">
    <property type="entry name" value="DegV"/>
    <property type="match status" value="1"/>
</dbReference>
<sequence length="281" mass="30739">MSIKIITDSTSDISQEEAKKLDVSIVPLKVIVGDNQYDEGVDISIEEFYPILESSKTLPTTSQPTPTQFLPYFEEAKKAGDDVIVLLLSSKISGTVQSATLAKNMAEYDRIHIIDTLNASMGLRLLVEYAVNMRAEGKTADEIVSVLDEARHRLVLLAMVDTLEYLHKGGRLGKGAATMGSLLRIKPIVTLNQGSLEMLAKARGLKNGNKILSEQIAKAQGLDPNVPVYLGYTRDKEQVMDFKAQAIRDHHLDKIEMHPVGCVIGTHTGPGAVILVFLKAK</sequence>
<dbReference type="InterPro" id="IPR043168">
    <property type="entry name" value="DegV_C"/>
</dbReference>
<dbReference type="AlphaFoldDB" id="A0A4P9C3F9"/>
<dbReference type="EMBL" id="CP029487">
    <property type="protein sequence ID" value="QCT69827.1"/>
    <property type="molecule type" value="Genomic_DNA"/>
</dbReference>
<dbReference type="GO" id="GO:0008289">
    <property type="term" value="F:lipid binding"/>
    <property type="evidence" value="ECO:0007669"/>
    <property type="project" value="UniProtKB-KW"/>
</dbReference>
<keyword evidence="3" id="KW-1185">Reference proteome</keyword>
<dbReference type="PANTHER" id="PTHR33434">
    <property type="entry name" value="DEGV DOMAIN-CONTAINING PROTEIN DR_1986-RELATED"/>
    <property type="match status" value="1"/>
</dbReference>
<dbReference type="Gene3D" id="3.40.50.10170">
    <property type="match status" value="1"/>
</dbReference>
<keyword evidence="1" id="KW-0446">Lipid-binding</keyword>
<dbReference type="InterPro" id="IPR003797">
    <property type="entry name" value="DegV"/>
</dbReference>
<dbReference type="Proteomes" id="UP000218387">
    <property type="component" value="Chromosome"/>
</dbReference>
<gene>
    <name evidence="2" type="ORF">CPZ25_000415</name>
</gene>
<name>A0A4P9C3F9_EUBML</name>